<evidence type="ECO:0000259" key="2">
    <source>
        <dbReference type="Pfam" id="PF00460"/>
    </source>
</evidence>
<sequence length="288" mass="31044">MLRGLYTAAAGMIAQQRKHDTVTNNIANINTPGYKEEQAVNRAFPEMLIALIGEDQKPGSKQIGRMNSGVLAEEPVTVHLQGDLQETKNAGDFALSSDIRVPGMTFDASGKYVSPDGTVTYQPQAYFTVRDANGEERFTRNGKFVVGAAGQLLTTDGALVLGTDNQPITLSGPLSDYRVTEQGQFADAQTGELDPTISGLKISKIQNPYDLVREGNGNFRLSGEAAAADVAPGDNVAVRQGFIERSNVDAAAAMVDLMTAQRAYEANQKMIQYYDKSMDRAVNDIGRV</sequence>
<evidence type="ECO:0000313" key="5">
    <source>
        <dbReference type="EMBL" id="MFD2615524.1"/>
    </source>
</evidence>
<dbReference type="InterPro" id="IPR037925">
    <property type="entry name" value="FlgE/F/G-like"/>
</dbReference>
<keyword evidence="5" id="KW-0966">Cell projection</keyword>
<dbReference type="Pfam" id="PF22692">
    <property type="entry name" value="LlgE_F_G_D1"/>
    <property type="match status" value="1"/>
</dbReference>
<dbReference type="InterPro" id="IPR019776">
    <property type="entry name" value="Flagellar_basal_body_rod_CS"/>
</dbReference>
<feature type="domain" description="Flagellar hook protein FlgE/F/G-like D1" evidence="4">
    <location>
        <begin position="125"/>
        <end position="184"/>
    </location>
</feature>
<keyword evidence="6" id="KW-1185">Reference proteome</keyword>
<dbReference type="InterPro" id="IPR010930">
    <property type="entry name" value="Flg_bb/hook_C_dom"/>
</dbReference>
<gene>
    <name evidence="5" type="ORF">ACFSUF_24255</name>
</gene>
<organism evidence="5 6">
    <name type="scientific">Paenibacillus gansuensis</name>
    <dbReference type="NCBI Taxonomy" id="306542"/>
    <lineage>
        <taxon>Bacteria</taxon>
        <taxon>Bacillati</taxon>
        <taxon>Bacillota</taxon>
        <taxon>Bacilli</taxon>
        <taxon>Bacillales</taxon>
        <taxon>Paenibacillaceae</taxon>
        <taxon>Paenibacillus</taxon>
    </lineage>
</organism>
<protein>
    <submittedName>
        <fullName evidence="5">Flagellar hook-basal body protein</fullName>
    </submittedName>
</protein>
<dbReference type="Pfam" id="PF00460">
    <property type="entry name" value="Flg_bb_rod"/>
    <property type="match status" value="1"/>
</dbReference>
<dbReference type="InterPro" id="IPR001444">
    <property type="entry name" value="Flag_bb_rod_N"/>
</dbReference>
<comment type="similarity">
    <text evidence="1">Belongs to the flagella basal body rod proteins family.</text>
</comment>
<dbReference type="RefSeq" id="WP_377607474.1">
    <property type="nucleotide sequence ID" value="NZ_JBHUME010000019.1"/>
</dbReference>
<dbReference type="InterPro" id="IPR053967">
    <property type="entry name" value="LlgE_F_G-like_D1"/>
</dbReference>
<evidence type="ECO:0000259" key="3">
    <source>
        <dbReference type="Pfam" id="PF06429"/>
    </source>
</evidence>
<dbReference type="PROSITE" id="PS00588">
    <property type="entry name" value="FLAGELLA_BB_ROD"/>
    <property type="match status" value="1"/>
</dbReference>
<comment type="caution">
    <text evidence="5">The sequence shown here is derived from an EMBL/GenBank/DDBJ whole genome shotgun (WGS) entry which is preliminary data.</text>
</comment>
<dbReference type="EMBL" id="JBHUME010000019">
    <property type="protein sequence ID" value="MFD2615524.1"/>
    <property type="molecule type" value="Genomic_DNA"/>
</dbReference>
<feature type="domain" description="Flagellar basal-body/hook protein C-terminal" evidence="3">
    <location>
        <begin position="239"/>
        <end position="283"/>
    </location>
</feature>
<dbReference type="Proteomes" id="UP001597541">
    <property type="component" value="Unassembled WGS sequence"/>
</dbReference>
<accession>A0ABW5PL22</accession>
<dbReference type="Pfam" id="PF06429">
    <property type="entry name" value="Flg_bbr_C"/>
    <property type="match status" value="1"/>
</dbReference>
<keyword evidence="5" id="KW-0282">Flagellum</keyword>
<feature type="domain" description="Flagellar basal body rod protein N-terminal" evidence="2">
    <location>
        <begin position="5"/>
        <end position="35"/>
    </location>
</feature>
<proteinExistence type="inferred from homology"/>
<dbReference type="SUPFAM" id="SSF117143">
    <property type="entry name" value="Flagellar hook protein flgE"/>
    <property type="match status" value="1"/>
</dbReference>
<evidence type="ECO:0000256" key="1">
    <source>
        <dbReference type="ARBA" id="ARBA00009677"/>
    </source>
</evidence>
<name>A0ABW5PL22_9BACL</name>
<evidence type="ECO:0000313" key="6">
    <source>
        <dbReference type="Proteomes" id="UP001597541"/>
    </source>
</evidence>
<reference evidence="6" key="1">
    <citation type="journal article" date="2019" name="Int. J. Syst. Evol. Microbiol.">
        <title>The Global Catalogue of Microorganisms (GCM) 10K type strain sequencing project: providing services to taxonomists for standard genome sequencing and annotation.</title>
        <authorList>
            <consortium name="The Broad Institute Genomics Platform"/>
            <consortium name="The Broad Institute Genome Sequencing Center for Infectious Disease"/>
            <person name="Wu L."/>
            <person name="Ma J."/>
        </authorList>
    </citation>
    <scope>NUCLEOTIDE SEQUENCE [LARGE SCALE GENOMIC DNA]</scope>
    <source>
        <strain evidence="6">KCTC 3950</strain>
    </source>
</reference>
<keyword evidence="5" id="KW-0969">Cilium</keyword>
<dbReference type="PANTHER" id="PTHR30435">
    <property type="entry name" value="FLAGELLAR PROTEIN"/>
    <property type="match status" value="1"/>
</dbReference>
<dbReference type="PANTHER" id="PTHR30435:SF19">
    <property type="entry name" value="FLAGELLAR BASAL-BODY ROD PROTEIN FLGG"/>
    <property type="match status" value="1"/>
</dbReference>
<evidence type="ECO:0000259" key="4">
    <source>
        <dbReference type="Pfam" id="PF22692"/>
    </source>
</evidence>